<reference evidence="3 4" key="2">
    <citation type="submission" date="2020-08" db="EMBL/GenBank/DDBJ databases">
        <authorList>
            <person name="Partida-Martinez L."/>
            <person name="Huntemann M."/>
            <person name="Clum A."/>
            <person name="Wang J."/>
            <person name="Palaniappan K."/>
            <person name="Ritter S."/>
            <person name="Chen I.-M."/>
            <person name="Stamatis D."/>
            <person name="Reddy T."/>
            <person name="O'Malley R."/>
            <person name="Daum C."/>
            <person name="Shapiro N."/>
            <person name="Ivanova N."/>
            <person name="Kyrpides N."/>
            <person name="Woyke T."/>
        </authorList>
    </citation>
    <scope>NUCLEOTIDE SEQUENCE [LARGE SCALE GENOMIC DNA]</scope>
    <source>
        <strain evidence="3 4">RAS26</strain>
    </source>
</reference>
<comment type="caution">
    <text evidence="3">The sequence shown here is derived from an EMBL/GenBank/DDBJ whole genome shotgun (WGS) entry which is preliminary data.</text>
</comment>
<evidence type="ECO:0000256" key="2">
    <source>
        <dbReference type="SAM" id="Phobius"/>
    </source>
</evidence>
<keyword evidence="2" id="KW-0812">Transmembrane</keyword>
<reference evidence="3 4" key="1">
    <citation type="submission" date="2020-08" db="EMBL/GenBank/DDBJ databases">
        <title>The Agave Microbiome: Exploring the role of microbial communities in plant adaptations to desert environments.</title>
        <authorList>
            <person name="Partida-Martinez L.P."/>
        </authorList>
    </citation>
    <scope>NUCLEOTIDE SEQUENCE [LARGE SCALE GENOMIC DNA]</scope>
    <source>
        <strain evidence="3 4">RAS26</strain>
    </source>
</reference>
<feature type="compositionally biased region" description="Low complexity" evidence="1">
    <location>
        <begin position="298"/>
        <end position="312"/>
    </location>
</feature>
<evidence type="ECO:0000256" key="1">
    <source>
        <dbReference type="SAM" id="MobiDB-lite"/>
    </source>
</evidence>
<feature type="transmembrane region" description="Helical" evidence="2">
    <location>
        <begin position="49"/>
        <end position="72"/>
    </location>
</feature>
<feature type="compositionally biased region" description="Low complexity" evidence="1">
    <location>
        <begin position="340"/>
        <end position="353"/>
    </location>
</feature>
<dbReference type="RefSeq" id="WP_183298246.1">
    <property type="nucleotide sequence ID" value="NZ_JACHVX010000011.1"/>
</dbReference>
<dbReference type="Proteomes" id="UP000518206">
    <property type="component" value="Unassembled WGS sequence"/>
</dbReference>
<keyword evidence="2" id="KW-0472">Membrane</keyword>
<protein>
    <submittedName>
        <fullName evidence="3">Energy-converting hydrogenase Eha subunit A</fullName>
    </submittedName>
</protein>
<dbReference type="Gene3D" id="1.10.10.10">
    <property type="entry name" value="Winged helix-like DNA-binding domain superfamily/Winged helix DNA-binding domain"/>
    <property type="match status" value="1"/>
</dbReference>
<feature type="transmembrane region" description="Helical" evidence="2">
    <location>
        <begin position="20"/>
        <end position="43"/>
    </location>
</feature>
<keyword evidence="2" id="KW-1133">Transmembrane helix</keyword>
<dbReference type="InterPro" id="IPR036388">
    <property type="entry name" value="WH-like_DNA-bd_sf"/>
</dbReference>
<dbReference type="EMBL" id="JACHVX010000011">
    <property type="protein sequence ID" value="MBB2925539.1"/>
    <property type="molecule type" value="Genomic_DNA"/>
</dbReference>
<name>A0A7W4YDV1_9CELL</name>
<proteinExistence type="predicted"/>
<gene>
    <name evidence="3" type="ORF">FHR80_004486</name>
</gene>
<evidence type="ECO:0000313" key="4">
    <source>
        <dbReference type="Proteomes" id="UP000518206"/>
    </source>
</evidence>
<feature type="compositionally biased region" description="Basic and acidic residues" evidence="1">
    <location>
        <begin position="315"/>
        <end position="328"/>
    </location>
</feature>
<feature type="region of interest" description="Disordered" evidence="1">
    <location>
        <begin position="236"/>
        <end position="353"/>
    </location>
</feature>
<dbReference type="AlphaFoldDB" id="A0A7W4YDV1"/>
<evidence type="ECO:0000313" key="3">
    <source>
        <dbReference type="EMBL" id="MBB2925539.1"/>
    </source>
</evidence>
<sequence>MSTVQGAPVLEAARRARQHATVVASLAAVVPTVLAAQGMAALAMDVLGFSLVAAVALAGFLELALISSALLARASALAGRPGGADAAAVWAVSAVSGLLAGAHEFVGPELDGARSWESDPSSLLAAGVRVAAPLVAAWLWERVLTAARREHAERTLVEVRRDRRLLAVARAALAVRRLEEAGRSRAGRARWARRRLDRAHIAALRVVPPGADLPAVLAAVGAVDLLPAGTAVGHLHAGAPGRESRPAGRDTAAGRDTLVVPDTGHVPPMVDDGRDDEEDPPGGGTRVDDARPSRPGGTPAETLPSESTSSPSGRDICERDTADEREHVGTSASPARPALVRDGSGTDGTTGRPRTVVRVAELATREAAIVALAARGLSQRAITEQVGVSKSTVSRILQATAQAPVSERPAAVAAGVGQR</sequence>
<organism evidence="3 4">
    <name type="scientific">Cellulomonas cellasea</name>
    <dbReference type="NCBI Taxonomy" id="43670"/>
    <lineage>
        <taxon>Bacteria</taxon>
        <taxon>Bacillati</taxon>
        <taxon>Actinomycetota</taxon>
        <taxon>Actinomycetes</taxon>
        <taxon>Micrococcales</taxon>
        <taxon>Cellulomonadaceae</taxon>
        <taxon>Cellulomonas</taxon>
    </lineage>
</organism>
<accession>A0A7W4YDV1</accession>
<dbReference type="InterPro" id="IPR001387">
    <property type="entry name" value="Cro/C1-type_HTH"/>
</dbReference>
<dbReference type="CDD" id="cd00093">
    <property type="entry name" value="HTH_XRE"/>
    <property type="match status" value="1"/>
</dbReference>
<dbReference type="Pfam" id="PF13384">
    <property type="entry name" value="HTH_23"/>
    <property type="match status" value="1"/>
</dbReference>